<organism evidence="3 4">
    <name type="scientific">Candidatus Kaiserbacteria bacterium RIFCSPLOWO2_01_FULL_53_17</name>
    <dbReference type="NCBI Taxonomy" id="1798511"/>
    <lineage>
        <taxon>Bacteria</taxon>
        <taxon>Candidatus Kaiseribacteriota</taxon>
    </lineage>
</organism>
<sequence>MRVRYRQLALEDIDAIYKWIAAHGIVTAAGVEASIFEAITLLGRFPGFGSMTDEPDTYRWPMGDYRYTIFYRIAWEDDAIEVLRVVDSRRVRNLKHIPR</sequence>
<dbReference type="Proteomes" id="UP000177306">
    <property type="component" value="Unassembled WGS sequence"/>
</dbReference>
<evidence type="ECO:0000256" key="2">
    <source>
        <dbReference type="ARBA" id="ARBA00022649"/>
    </source>
</evidence>
<dbReference type="PANTHER" id="PTHR33755:SF8">
    <property type="entry name" value="TOXIN PARE2"/>
    <property type="match status" value="1"/>
</dbReference>
<dbReference type="InterPro" id="IPR035093">
    <property type="entry name" value="RelE/ParE_toxin_dom_sf"/>
</dbReference>
<dbReference type="PANTHER" id="PTHR33755">
    <property type="entry name" value="TOXIN PARE1-RELATED"/>
    <property type="match status" value="1"/>
</dbReference>
<accession>A0A1F6EGV9</accession>
<evidence type="ECO:0000313" key="4">
    <source>
        <dbReference type="Proteomes" id="UP000177306"/>
    </source>
</evidence>
<dbReference type="InterPro" id="IPR051803">
    <property type="entry name" value="TA_system_RelE-like_toxin"/>
</dbReference>
<proteinExistence type="inferred from homology"/>
<name>A0A1F6EGV9_9BACT</name>
<dbReference type="Gene3D" id="3.30.2310.20">
    <property type="entry name" value="RelE-like"/>
    <property type="match status" value="1"/>
</dbReference>
<protein>
    <recommendedName>
        <fullName evidence="5">Plasmid stabilization protein</fullName>
    </recommendedName>
</protein>
<gene>
    <name evidence="3" type="ORF">A3A38_01630</name>
</gene>
<dbReference type="Pfam" id="PF05016">
    <property type="entry name" value="ParE_toxin"/>
    <property type="match status" value="1"/>
</dbReference>
<comment type="similarity">
    <text evidence="1">Belongs to the RelE toxin family.</text>
</comment>
<evidence type="ECO:0008006" key="5">
    <source>
        <dbReference type="Google" id="ProtNLM"/>
    </source>
</evidence>
<dbReference type="AlphaFoldDB" id="A0A1F6EGV9"/>
<reference evidence="3 4" key="1">
    <citation type="journal article" date="2016" name="Nat. Commun.">
        <title>Thousands of microbial genomes shed light on interconnected biogeochemical processes in an aquifer system.</title>
        <authorList>
            <person name="Anantharaman K."/>
            <person name="Brown C.T."/>
            <person name="Hug L.A."/>
            <person name="Sharon I."/>
            <person name="Castelle C.J."/>
            <person name="Probst A.J."/>
            <person name="Thomas B.C."/>
            <person name="Singh A."/>
            <person name="Wilkins M.J."/>
            <person name="Karaoz U."/>
            <person name="Brodie E.L."/>
            <person name="Williams K.H."/>
            <person name="Hubbard S.S."/>
            <person name="Banfield J.F."/>
        </authorList>
    </citation>
    <scope>NUCLEOTIDE SEQUENCE [LARGE SCALE GENOMIC DNA]</scope>
</reference>
<keyword evidence="2" id="KW-1277">Toxin-antitoxin system</keyword>
<evidence type="ECO:0000313" key="3">
    <source>
        <dbReference type="EMBL" id="OGG72890.1"/>
    </source>
</evidence>
<comment type="caution">
    <text evidence="3">The sequence shown here is derived from an EMBL/GenBank/DDBJ whole genome shotgun (WGS) entry which is preliminary data.</text>
</comment>
<dbReference type="InterPro" id="IPR007712">
    <property type="entry name" value="RelE/ParE_toxin"/>
</dbReference>
<evidence type="ECO:0000256" key="1">
    <source>
        <dbReference type="ARBA" id="ARBA00006226"/>
    </source>
</evidence>
<dbReference type="EMBL" id="MFLY01000025">
    <property type="protein sequence ID" value="OGG72890.1"/>
    <property type="molecule type" value="Genomic_DNA"/>
</dbReference>